<evidence type="ECO:0000313" key="2">
    <source>
        <dbReference type="EMBL" id="AEE17810.1"/>
    </source>
</evidence>
<dbReference type="AlphaFoldDB" id="F4LMS0"/>
<protein>
    <recommendedName>
        <fullName evidence="4">Lipoprotein</fullName>
    </recommendedName>
</protein>
<keyword evidence="3" id="KW-1185">Reference proteome</keyword>
<feature type="chain" id="PRO_5003317830" description="Lipoprotein" evidence="1">
    <location>
        <begin position="29"/>
        <end position="225"/>
    </location>
</feature>
<evidence type="ECO:0000256" key="1">
    <source>
        <dbReference type="SAM" id="SignalP"/>
    </source>
</evidence>
<dbReference type="Proteomes" id="UP000006546">
    <property type="component" value="Chromosome"/>
</dbReference>
<organism evidence="2 3">
    <name type="scientific">Treponema brennaborense (strain DSM 12168 / CIP 105900 / DD5/3)</name>
    <dbReference type="NCBI Taxonomy" id="906968"/>
    <lineage>
        <taxon>Bacteria</taxon>
        <taxon>Pseudomonadati</taxon>
        <taxon>Spirochaetota</taxon>
        <taxon>Spirochaetia</taxon>
        <taxon>Spirochaetales</taxon>
        <taxon>Treponemataceae</taxon>
        <taxon>Treponema</taxon>
    </lineage>
</organism>
<dbReference type="STRING" id="906968.Trebr_2403"/>
<dbReference type="EMBL" id="CP002696">
    <property type="protein sequence ID" value="AEE17810.1"/>
    <property type="molecule type" value="Genomic_DNA"/>
</dbReference>
<keyword evidence="1" id="KW-0732">Signal</keyword>
<dbReference type="KEGG" id="tbe:Trebr_2403"/>
<feature type="signal peptide" evidence="1">
    <location>
        <begin position="1"/>
        <end position="28"/>
    </location>
</feature>
<dbReference type="RefSeq" id="WP_013759511.1">
    <property type="nucleotide sequence ID" value="NC_015500.1"/>
</dbReference>
<sequence>MKKIFRNVLPLGVFLGVLVSFPALSVFAEDVTGKKDAFKITFPDTYHITVEKAVDSEDAKEVFTIAKKGNDYYFSQTGEFPEEQFYIFENGQWRDLSYSFEDACFYDYGTGDADPRDTLMNDEYDNRYADQMLLRKLWKEFDDGSIKRMERTGKTLKIAGVVCDEYKSYGIDDIVYSVSYIEPQTKLCLKHILFGETVTVCVKFSKTVSWGAGGLPEIPAACIPY</sequence>
<name>F4LMS0_TREBD</name>
<gene>
    <name evidence="2" type="ordered locus">Trebr_2403</name>
</gene>
<proteinExistence type="predicted"/>
<accession>F4LMS0</accession>
<evidence type="ECO:0008006" key="4">
    <source>
        <dbReference type="Google" id="ProtNLM"/>
    </source>
</evidence>
<reference evidence="3" key="1">
    <citation type="submission" date="2011-04" db="EMBL/GenBank/DDBJ databases">
        <title>The complete genome of Treponema brennaborense DSM 12168.</title>
        <authorList>
            <person name="Lucas S."/>
            <person name="Han J."/>
            <person name="Lapidus A."/>
            <person name="Bruce D."/>
            <person name="Goodwin L."/>
            <person name="Pitluck S."/>
            <person name="Peters L."/>
            <person name="Kyrpides N."/>
            <person name="Mavromatis K."/>
            <person name="Ivanova N."/>
            <person name="Mikhailova N."/>
            <person name="Pagani I."/>
            <person name="Teshima H."/>
            <person name="Detter J.C."/>
            <person name="Tapia R."/>
            <person name="Han C."/>
            <person name="Land M."/>
            <person name="Hauser L."/>
            <person name="Markowitz V."/>
            <person name="Cheng J.-F."/>
            <person name="Hugenholtz P."/>
            <person name="Woyke T."/>
            <person name="Wu D."/>
            <person name="Gronow S."/>
            <person name="Wellnitz S."/>
            <person name="Brambilla E."/>
            <person name="Klenk H.-P."/>
            <person name="Eisen J.A."/>
        </authorList>
    </citation>
    <scope>NUCLEOTIDE SEQUENCE [LARGE SCALE GENOMIC DNA]</scope>
    <source>
        <strain evidence="3">DSM 12168 / CIP 105900 / DD5/3</strain>
    </source>
</reference>
<evidence type="ECO:0000313" key="3">
    <source>
        <dbReference type="Proteomes" id="UP000006546"/>
    </source>
</evidence>
<dbReference type="HOGENOM" id="CLU_1229444_0_0_12"/>